<comment type="caution">
    <text evidence="6">The sequence shown here is derived from an EMBL/GenBank/DDBJ whole genome shotgun (WGS) entry which is preliminary data.</text>
</comment>
<dbReference type="Pfam" id="PF00484">
    <property type="entry name" value="Pro_CA"/>
    <property type="match status" value="1"/>
</dbReference>
<dbReference type="OrthoDB" id="10248475at2759"/>
<feature type="binding site" evidence="4">
    <location>
        <position position="94"/>
    </location>
    <ligand>
        <name>Zn(2+)</name>
        <dbReference type="ChEBI" id="CHEBI:29105"/>
    </ligand>
</feature>
<keyword evidence="2 4" id="KW-0479">Metal-binding</keyword>
<dbReference type="SMART" id="SM00947">
    <property type="entry name" value="Pro_CA"/>
    <property type="match status" value="1"/>
</dbReference>
<feature type="binding site" evidence="4">
    <location>
        <position position="44"/>
    </location>
    <ligand>
        <name>Zn(2+)</name>
        <dbReference type="ChEBI" id="CHEBI:29105"/>
    </ligand>
</feature>
<proteinExistence type="inferred from homology"/>
<evidence type="ECO:0000256" key="5">
    <source>
        <dbReference type="RuleBase" id="RU003956"/>
    </source>
</evidence>
<keyword evidence="3 4" id="KW-0862">Zinc</keyword>
<dbReference type="EMBL" id="PUHQ01000009">
    <property type="protein sequence ID" value="KAG0665433.1"/>
    <property type="molecule type" value="Genomic_DNA"/>
</dbReference>
<protein>
    <recommendedName>
        <fullName evidence="5">Carbonic anhydrase</fullName>
        <ecNumber evidence="5">4.2.1.1</ecNumber>
    </recommendedName>
    <alternativeName>
        <fullName evidence="5">Carbonate dehydratase</fullName>
    </alternativeName>
</protein>
<evidence type="ECO:0000256" key="1">
    <source>
        <dbReference type="ARBA" id="ARBA00006217"/>
    </source>
</evidence>
<name>A0A9P7B9E8_RHOMI</name>
<organism evidence="6 7">
    <name type="scientific">Rhodotorula mucilaginosa</name>
    <name type="common">Yeast</name>
    <name type="synonym">Rhodotorula rubra</name>
    <dbReference type="NCBI Taxonomy" id="5537"/>
    <lineage>
        <taxon>Eukaryota</taxon>
        <taxon>Fungi</taxon>
        <taxon>Dikarya</taxon>
        <taxon>Basidiomycota</taxon>
        <taxon>Pucciniomycotina</taxon>
        <taxon>Microbotryomycetes</taxon>
        <taxon>Sporidiobolales</taxon>
        <taxon>Sporidiobolaceae</taxon>
        <taxon>Rhodotorula</taxon>
    </lineage>
</organism>
<dbReference type="Proteomes" id="UP000777482">
    <property type="component" value="Unassembled WGS sequence"/>
</dbReference>
<reference evidence="6 7" key="1">
    <citation type="submission" date="2020-11" db="EMBL/GenBank/DDBJ databases">
        <title>Kefir isolates.</title>
        <authorList>
            <person name="Marcisauskas S."/>
            <person name="Kim Y."/>
            <person name="Blasche S."/>
        </authorList>
    </citation>
    <scope>NUCLEOTIDE SEQUENCE [LARGE SCALE GENOMIC DNA]</scope>
    <source>
        <strain evidence="6 7">KR</strain>
    </source>
</reference>
<evidence type="ECO:0000313" key="6">
    <source>
        <dbReference type="EMBL" id="KAG0665433.1"/>
    </source>
</evidence>
<comment type="function">
    <text evidence="5">Reversible hydration of carbon dioxide.</text>
</comment>
<gene>
    <name evidence="6" type="ORF">C6P46_006880</name>
</gene>
<keyword evidence="7" id="KW-1185">Reference proteome</keyword>
<evidence type="ECO:0000313" key="7">
    <source>
        <dbReference type="Proteomes" id="UP000777482"/>
    </source>
</evidence>
<accession>A0A9P7B9E8</accession>
<comment type="similarity">
    <text evidence="1 5">Belongs to the beta-class carbonic anhydrase family.</text>
</comment>
<keyword evidence="5" id="KW-0456">Lyase</keyword>
<dbReference type="GO" id="GO:0008270">
    <property type="term" value="F:zinc ion binding"/>
    <property type="evidence" value="ECO:0007669"/>
    <property type="project" value="UniProtKB-UniRule"/>
</dbReference>
<dbReference type="EC" id="4.2.1.1" evidence="5"/>
<dbReference type="InterPro" id="IPR001765">
    <property type="entry name" value="Carbonic_anhydrase"/>
</dbReference>
<dbReference type="CDD" id="cd03379">
    <property type="entry name" value="beta_CA_cladeD"/>
    <property type="match status" value="1"/>
</dbReference>
<comment type="cofactor">
    <cofactor evidence="4">
        <name>Zn(2+)</name>
        <dbReference type="ChEBI" id="CHEBI:29105"/>
    </cofactor>
    <text evidence="4">Binds 1 zinc ion per subunit.</text>
</comment>
<evidence type="ECO:0000256" key="2">
    <source>
        <dbReference type="ARBA" id="ARBA00022723"/>
    </source>
</evidence>
<dbReference type="InterPro" id="IPR036874">
    <property type="entry name" value="Carbonic_anhydrase_sf"/>
</dbReference>
<dbReference type="PANTHER" id="PTHR43175:SF3">
    <property type="entry name" value="CARBON DISULFIDE HYDROLASE"/>
    <property type="match status" value="1"/>
</dbReference>
<dbReference type="SUPFAM" id="SSF53056">
    <property type="entry name" value="beta-carbonic anhydrase, cab"/>
    <property type="match status" value="1"/>
</dbReference>
<evidence type="ECO:0000256" key="3">
    <source>
        <dbReference type="ARBA" id="ARBA00022833"/>
    </source>
</evidence>
<dbReference type="GO" id="GO:0004089">
    <property type="term" value="F:carbonate dehydratase activity"/>
    <property type="evidence" value="ECO:0007669"/>
    <property type="project" value="UniProtKB-UniRule"/>
</dbReference>
<dbReference type="Gene3D" id="3.40.1050.10">
    <property type="entry name" value="Carbonic anhydrase"/>
    <property type="match status" value="1"/>
</dbReference>
<sequence length="173" mass="18620">MASHLVSMVSTATAKATEQPVTKGSSFADIELGEGNANYVKTMDARLDPVSMCGLEVGDAHIIRNGGGRAADAMRSLIGSQEALQTREIIVIHHEDCGYSHASTPVIQKALKSRTPDGAHPLVDAVALQEFSDPKQSVREDVAFLRTNPLVHPDSMVSGWYYSVQTGELQRVC</sequence>
<feature type="binding site" evidence="4">
    <location>
        <position position="97"/>
    </location>
    <ligand>
        <name>Zn(2+)</name>
        <dbReference type="ChEBI" id="CHEBI:29105"/>
    </ligand>
</feature>
<dbReference type="AlphaFoldDB" id="A0A9P7B9E8"/>
<comment type="catalytic activity">
    <reaction evidence="5">
        <text>hydrogencarbonate + H(+) = CO2 + H2O</text>
        <dbReference type="Rhea" id="RHEA:10748"/>
        <dbReference type="ChEBI" id="CHEBI:15377"/>
        <dbReference type="ChEBI" id="CHEBI:15378"/>
        <dbReference type="ChEBI" id="CHEBI:16526"/>
        <dbReference type="ChEBI" id="CHEBI:17544"/>
        <dbReference type="EC" id="4.2.1.1"/>
    </reaction>
</comment>
<dbReference type="PANTHER" id="PTHR43175">
    <property type="entry name" value="CARBONIC ANHYDRASE"/>
    <property type="match status" value="1"/>
</dbReference>
<evidence type="ECO:0000256" key="4">
    <source>
        <dbReference type="PIRSR" id="PIRSR601765-1"/>
    </source>
</evidence>